<dbReference type="AlphaFoldDB" id="A0A1V3X1Q6"/>
<proteinExistence type="predicted"/>
<evidence type="ECO:0000313" key="3">
    <source>
        <dbReference type="Proteomes" id="UP000188532"/>
    </source>
</evidence>
<gene>
    <name evidence="2" type="ORF">BZL29_5108</name>
</gene>
<comment type="caution">
    <text evidence="2">The sequence shown here is derived from an EMBL/GenBank/DDBJ whole genome shotgun (WGS) entry which is preliminary data.</text>
</comment>
<reference evidence="2 3" key="1">
    <citation type="submission" date="2017-02" db="EMBL/GenBank/DDBJ databases">
        <title>Complete genome sequences of Mycobacterium kansasii strains isolated from rhesus macaques.</title>
        <authorList>
            <person name="Panda A."/>
            <person name="Nagaraj S."/>
            <person name="Zhao X."/>
            <person name="Tettelin H."/>
            <person name="Detolla L.J."/>
        </authorList>
    </citation>
    <scope>NUCLEOTIDE SEQUENCE [LARGE SCALE GENOMIC DNA]</scope>
    <source>
        <strain evidence="2 3">11-3469</strain>
    </source>
</reference>
<organism evidence="2 3">
    <name type="scientific">Mycobacterium kansasii</name>
    <dbReference type="NCBI Taxonomy" id="1768"/>
    <lineage>
        <taxon>Bacteria</taxon>
        <taxon>Bacillati</taxon>
        <taxon>Actinomycetota</taxon>
        <taxon>Actinomycetes</taxon>
        <taxon>Mycobacteriales</taxon>
        <taxon>Mycobacteriaceae</taxon>
        <taxon>Mycobacterium</taxon>
    </lineage>
</organism>
<accession>A0A1V3X1Q6</accession>
<feature type="region of interest" description="Disordered" evidence="1">
    <location>
        <begin position="1"/>
        <end position="39"/>
    </location>
</feature>
<dbReference type="Proteomes" id="UP000188532">
    <property type="component" value="Unassembled WGS sequence"/>
</dbReference>
<name>A0A1V3X1Q6_MYCKA</name>
<sequence length="39" mass="4145">MLRRQVQMATMKRSDATTPPPGVSMRTGPDTSIGPLGTT</sequence>
<dbReference type="EMBL" id="MVBN01000005">
    <property type="protein sequence ID" value="OOK73109.1"/>
    <property type="molecule type" value="Genomic_DNA"/>
</dbReference>
<evidence type="ECO:0000256" key="1">
    <source>
        <dbReference type="SAM" id="MobiDB-lite"/>
    </source>
</evidence>
<protein>
    <submittedName>
        <fullName evidence="2">Uncharacterized protein</fullName>
    </submittedName>
</protein>
<evidence type="ECO:0000313" key="2">
    <source>
        <dbReference type="EMBL" id="OOK73109.1"/>
    </source>
</evidence>